<reference evidence="1" key="2">
    <citation type="submission" date="2020-09" db="EMBL/GenBank/DDBJ databases">
        <authorList>
            <person name="Blom J."/>
        </authorList>
    </citation>
    <scope>NUCLEOTIDE SEQUENCE</scope>
    <source>
        <strain evidence="1">No.66</strain>
    </source>
</reference>
<organism evidence="2">
    <name type="scientific">Planktothrix agardhii</name>
    <name type="common">Oscillatoria agardhii</name>
    <dbReference type="NCBI Taxonomy" id="1160"/>
    <lineage>
        <taxon>Bacteria</taxon>
        <taxon>Bacillati</taxon>
        <taxon>Cyanobacteriota</taxon>
        <taxon>Cyanophyceae</taxon>
        <taxon>Oscillatoriophycideae</taxon>
        <taxon>Oscillatoriales</taxon>
        <taxon>Microcoleaceae</taxon>
        <taxon>Planktothrix</taxon>
    </lineage>
</organism>
<sequence length="51" mass="6050">MLNTNLRRNSIKLSDVHRANIQKRLEHRLEVARANGDENLIRVLEAEMRRV</sequence>
<name>A0A1J1JLL4_PLAAG</name>
<dbReference type="AlphaFoldDB" id="A0A1J1JLL4"/>
<accession>A0A1J1JLL4</accession>
<protein>
    <submittedName>
        <fullName evidence="2">Uncharacterized protein</fullName>
    </submittedName>
</protein>
<evidence type="ECO:0000313" key="1">
    <source>
        <dbReference type="EMBL" id="CAD5938419.1"/>
    </source>
</evidence>
<proteinExistence type="predicted"/>
<gene>
    <name evidence="1" type="ORF">PANO66_01815</name>
    <name evidence="2" type="ORF">PLAM_3182</name>
</gene>
<dbReference type="RefSeq" id="WP_167541243.1">
    <property type="nucleotide sequence ID" value="NZ_JBAVBW010000002.1"/>
</dbReference>
<evidence type="ECO:0000313" key="2">
    <source>
        <dbReference type="EMBL" id="CUM61148.1"/>
    </source>
</evidence>
<dbReference type="EMBL" id="LR882963">
    <property type="protein sequence ID" value="CAD5938419.1"/>
    <property type="molecule type" value="Genomic_DNA"/>
</dbReference>
<dbReference type="GeneID" id="77287203"/>
<reference evidence="2" key="1">
    <citation type="submission" date="2015-09" db="EMBL/GenBank/DDBJ databases">
        <authorList>
            <person name="Jackson K.R."/>
            <person name="Lunt B.L."/>
            <person name="Fisher J.N.B."/>
            <person name="Gardner A.V."/>
            <person name="Bailey M.E."/>
            <person name="Deus L.M."/>
            <person name="Earl A.S."/>
            <person name="Gibby P.D."/>
            <person name="Hartmann K.A."/>
            <person name="Liu J.E."/>
            <person name="Manci A.M."/>
            <person name="Nielsen D.A."/>
            <person name="Solomon M.B."/>
            <person name="Breakwell D.P."/>
            <person name="Burnett S.H."/>
            <person name="Grose J.H."/>
        </authorList>
    </citation>
    <scope>NUCLEOTIDE SEQUENCE</scope>
    <source>
        <strain evidence="2">7805</strain>
    </source>
</reference>
<dbReference type="Proteomes" id="UP001153761">
    <property type="component" value="Chromosome"/>
</dbReference>
<dbReference type="EMBL" id="LO018304">
    <property type="protein sequence ID" value="CUM61148.1"/>
    <property type="molecule type" value="Genomic_DNA"/>
</dbReference>